<dbReference type="NCBIfam" id="TIGR00553">
    <property type="entry name" value="pabB"/>
    <property type="match status" value="1"/>
</dbReference>
<reference evidence="5" key="1">
    <citation type="journal article" date="2021" name="PeerJ">
        <title>Extensive microbial diversity within the chicken gut microbiome revealed by metagenomics and culture.</title>
        <authorList>
            <person name="Gilroy R."/>
            <person name="Ravi A."/>
            <person name="Getino M."/>
            <person name="Pursley I."/>
            <person name="Horton D.L."/>
            <person name="Alikhan N.F."/>
            <person name="Baker D."/>
            <person name="Gharbi K."/>
            <person name="Hall N."/>
            <person name="Watson M."/>
            <person name="Adriaenssens E.M."/>
            <person name="Foster-Nyarko E."/>
            <person name="Jarju S."/>
            <person name="Secka A."/>
            <person name="Antonio M."/>
            <person name="Oren A."/>
            <person name="Chaudhuri R.R."/>
            <person name="La Ragione R."/>
            <person name="Hildebrand F."/>
            <person name="Pallen M.J."/>
        </authorList>
    </citation>
    <scope>NUCLEOTIDE SEQUENCE</scope>
    <source>
        <strain evidence="5">ChiSjej2B20-17149</strain>
    </source>
</reference>
<dbReference type="GO" id="GO:0009396">
    <property type="term" value="P:folic acid-containing compound biosynthetic process"/>
    <property type="evidence" value="ECO:0007669"/>
    <property type="project" value="InterPro"/>
</dbReference>
<name>A0A921T999_9PSED</name>
<dbReference type="Pfam" id="PF04715">
    <property type="entry name" value="Anth_synt_I_N"/>
    <property type="match status" value="1"/>
</dbReference>
<dbReference type="Gene3D" id="3.60.120.10">
    <property type="entry name" value="Anthranilate synthase"/>
    <property type="match status" value="1"/>
</dbReference>
<dbReference type="GO" id="GO:0000162">
    <property type="term" value="P:L-tryptophan biosynthetic process"/>
    <property type="evidence" value="ECO:0007669"/>
    <property type="project" value="TreeGrafter"/>
</dbReference>
<evidence type="ECO:0000256" key="1">
    <source>
        <dbReference type="ARBA" id="ARBA00013139"/>
    </source>
</evidence>
<gene>
    <name evidence="5" type="primary">pabB</name>
    <name evidence="5" type="ORF">K8W20_18925</name>
</gene>
<comment type="caution">
    <text evidence="5">The sequence shown here is derived from an EMBL/GenBank/DDBJ whole genome shotgun (WGS) entry which is preliminary data.</text>
</comment>
<dbReference type="Pfam" id="PF00425">
    <property type="entry name" value="Chorismate_bind"/>
    <property type="match status" value="1"/>
</dbReference>
<feature type="domain" description="Chorismate-utilising enzyme C-terminal" evidence="3">
    <location>
        <begin position="182"/>
        <end position="436"/>
    </location>
</feature>
<evidence type="ECO:0000313" key="6">
    <source>
        <dbReference type="Proteomes" id="UP000752172"/>
    </source>
</evidence>
<dbReference type="InterPro" id="IPR006805">
    <property type="entry name" value="Anth_synth_I_N"/>
</dbReference>
<keyword evidence="2 5" id="KW-0808">Transferase</keyword>
<dbReference type="PRINTS" id="PR00095">
    <property type="entry name" value="ANTSNTHASEI"/>
</dbReference>
<dbReference type="GO" id="GO:0046820">
    <property type="term" value="F:4-amino-4-deoxychorismate synthase activity"/>
    <property type="evidence" value="ECO:0007669"/>
    <property type="project" value="UniProtKB-EC"/>
</dbReference>
<evidence type="ECO:0000259" key="4">
    <source>
        <dbReference type="Pfam" id="PF04715"/>
    </source>
</evidence>
<dbReference type="RefSeq" id="WP_278917914.1">
    <property type="nucleotide sequence ID" value="NZ_DYTS01000329.1"/>
</dbReference>
<organism evidence="5 6">
    <name type="scientific">Pseudomonas lactis</name>
    <dbReference type="NCBI Taxonomy" id="1615674"/>
    <lineage>
        <taxon>Bacteria</taxon>
        <taxon>Pseudomonadati</taxon>
        <taxon>Pseudomonadota</taxon>
        <taxon>Gammaproteobacteria</taxon>
        <taxon>Pseudomonadales</taxon>
        <taxon>Pseudomonadaceae</taxon>
        <taxon>Pseudomonas</taxon>
    </lineage>
</organism>
<reference evidence="5" key="2">
    <citation type="submission" date="2021-09" db="EMBL/GenBank/DDBJ databases">
        <authorList>
            <person name="Gilroy R."/>
        </authorList>
    </citation>
    <scope>NUCLEOTIDE SEQUENCE</scope>
    <source>
        <strain evidence="5">ChiSjej2B20-17149</strain>
    </source>
</reference>
<dbReference type="InterPro" id="IPR005801">
    <property type="entry name" value="ADC_synthase"/>
</dbReference>
<dbReference type="AlphaFoldDB" id="A0A921T999"/>
<feature type="domain" description="Anthranilate synthase component I N-terminal" evidence="4">
    <location>
        <begin position="13"/>
        <end position="138"/>
    </location>
</feature>
<dbReference type="Proteomes" id="UP000752172">
    <property type="component" value="Unassembled WGS sequence"/>
</dbReference>
<evidence type="ECO:0000256" key="2">
    <source>
        <dbReference type="ARBA" id="ARBA00022679"/>
    </source>
</evidence>
<dbReference type="EMBL" id="DYTS01000329">
    <property type="protein sequence ID" value="HJH20774.1"/>
    <property type="molecule type" value="Genomic_DNA"/>
</dbReference>
<keyword evidence="5" id="KW-0032">Aminotransferase</keyword>
<dbReference type="PANTHER" id="PTHR11236">
    <property type="entry name" value="AMINOBENZOATE/ANTHRANILATE SYNTHASE"/>
    <property type="match status" value="1"/>
</dbReference>
<accession>A0A921T999</accession>
<dbReference type="InterPro" id="IPR005802">
    <property type="entry name" value="ADC_synth_comp_1"/>
</dbReference>
<dbReference type="EC" id="2.6.1.85" evidence="1"/>
<proteinExistence type="predicted"/>
<dbReference type="InterPro" id="IPR015890">
    <property type="entry name" value="Chorismate_C"/>
</dbReference>
<dbReference type="PANTHER" id="PTHR11236:SF50">
    <property type="entry name" value="AMINODEOXYCHORISMATE SYNTHASE COMPONENT 1"/>
    <property type="match status" value="1"/>
</dbReference>
<dbReference type="SUPFAM" id="SSF56322">
    <property type="entry name" value="ADC synthase"/>
    <property type="match status" value="1"/>
</dbReference>
<evidence type="ECO:0000259" key="3">
    <source>
        <dbReference type="Pfam" id="PF00425"/>
    </source>
</evidence>
<evidence type="ECO:0000313" key="5">
    <source>
        <dbReference type="EMBL" id="HJH20774.1"/>
    </source>
</evidence>
<protein>
    <recommendedName>
        <fullName evidence="1">aminodeoxychorismate synthase</fullName>
        <ecNumber evidence="1">2.6.1.85</ecNumber>
    </recommendedName>
</protein>
<sequence length="447" mass="49094">MSTCSVYPLPYRANPTEFFAVIRHAPGAVLLDSGRPMAVRGRYDLLSAWPEATLTVGPDESGGDFLQRLRKNLTQLGQATLPDGYELPFAGGLIGYLSYDFGRHLEQVSHLAVDDLHLPDARFGLYAWALVSDHQMQTSQLVFHPALADSERQRLINVFSQAQSDAPTTFKLHGPMVPDLSAEAYHQAIIRIQDYIQAGDCYQVNFAQRFRAPCIGDPWAAYCALREACPTPFSGFQSLPDDGAVLSLSPERFVRISERQVETRPIKGTRPRGLTPEEDAANAAELLASPKDRAENLMIVDLLRNDLGRSCRIGSVKVPELFSLESYPNVHHLVSSVTGILADDKDALDLIAGSFPGGSITGAPKIRAMQIIDELEPTRRGLYCGSLMYLDVRGEMDSSIAIRSLLVKDGQVCCWGGGGIVADSEWQAEYQESLTKVRVLLQTLEGL</sequence>
<dbReference type="InterPro" id="IPR019999">
    <property type="entry name" value="Anth_synth_I-like"/>
</dbReference>